<dbReference type="InterPro" id="IPR002110">
    <property type="entry name" value="Ankyrin_rpt"/>
</dbReference>
<dbReference type="Pfam" id="PF00615">
    <property type="entry name" value="RGS"/>
    <property type="match status" value="1"/>
</dbReference>
<dbReference type="SUPFAM" id="SSF48097">
    <property type="entry name" value="Regulator of G-protein signaling, RGS"/>
    <property type="match status" value="1"/>
</dbReference>
<feature type="compositionally biased region" description="Basic and acidic residues" evidence="4">
    <location>
        <begin position="753"/>
        <end position="796"/>
    </location>
</feature>
<dbReference type="SUPFAM" id="SSF48403">
    <property type="entry name" value="Ankyrin repeat"/>
    <property type="match status" value="1"/>
</dbReference>
<evidence type="ECO:0000256" key="4">
    <source>
        <dbReference type="SAM" id="MobiDB-lite"/>
    </source>
</evidence>
<sequence length="1404" mass="163386">MDQDKLEDTLRVHLPKFLNKKREQFILLDPVCEVRKVKRINIIFVLIKYEILIFEYQKKLRVSHKIPLLAIQKIISYDSLHLTIATSNKKIYLETDQTDRIVTRLYEYSALINSGWSDHLPIAFETKPQNRKIRLMVGLTREKDLIRKNLLPSQKYIERYIAECSLLGIQPNTYFLSYVEECFLSPNQKQKKTLNLSNFQYFNEKKKHEFYLNLLPVLSALGKNCYYETLIIKNSNQSNVVTLVSDLLAQNKTLKSITIGNKTPKKGFIRLINAISSNTELNLTKLDLSNNIFPEKSMNIFAEELGKNLNGLKTLKIKNIGLKEKNAQFLLQSMEVNKSFTDLMKLDLSDNDLSELGSFAFRNCICKFQKEELKISQISVSNSNVNLTEFFYGIMNEKMLPLVNLDLSNNKFNSSNFNLFIGFLNRNDLLNYLNISNTGLNSDQFSLITEIVKTKPNAKTFWLNCSENPLGTDCAEQFSKMLIEKDSLFEGLFLDGNNFGSKGLNYILKALINNSTLKKLSIARNILHNENISEFRQTLGTFFEKNVTLDLLDISGYGDFGISSQIAKCFPKLALNSSIKTLNLSFNKFTDETISKLFTILQDNFSLSSLIIFGNSISLKSLKKLKELLQMNSTLFHFPLYLKSTKKYIPTLYHYELYKLIKEINSTLSQHSKNNKNDLKKNHKFWKKMRTRIMRKYSFEKNLENNNKFVTYKLKEEKISKIEIIHIKQIQNNNQTNNNEKKIQVENLIVKQNNDHKDKDNKQKENNNNQEKIKKEKIKQEMGKEQEKHKNKRESVEGQDQDQEQEQGQGSKRKQNNIINGVDLKTILPTYNLTQTNITNQRYQSNQSNLDTKFSKKNIHNIEKIPNHFKGFIETEDKVTGTGEMSETIRSILTQGKINELEKLIKSRNSLDLKIVHPDRNQSPLHIACSIGDPKLLSILLRNGAGVFVNSKNKYGYTPLHLLVKAYRNHACILLLSDYGVKYNIAEITGRTPLMLLLKNLSDLDSFGQRSLFIMMVNLGCNPTLLDKNKKSILHLAIVNRCISLVKPILKYQIDIDLKDGDGNTALHLATSQKILDCACLLIYNDADITILNNKNQNIYHLAQENGFEQLLNLFPIEIKNKLEKNEKNINFHQVKKNAQNICIQLKQKRKFKENYQKEKQLETQLQKKFENKYKKQIYKVKSKKMIRSKSRNSNNTKSKKMIRSKSRNSNNIKSKKMIRSKSRNSNNTKSKKSQAKLPKHLKKINFLKKSPRGNNNSQNDFDNNNQRVQRRLITFDDVITNPLYSFWFVLFLKTQYCHENFYFYKRVQKLQTITKKNYPLFAYFAKKIFKEFLSPNALMPINIDYNAKKSIEVDIEKDKIPYHIFHQSQNSVTNLLKQDSFSKFKKSKHYSQLMQIIEDSNQN</sequence>
<dbReference type="PROSITE" id="PS50088">
    <property type="entry name" value="ANK_REPEAT"/>
    <property type="match status" value="2"/>
</dbReference>
<feature type="compositionally biased region" description="Basic residues" evidence="4">
    <location>
        <begin position="1230"/>
        <end position="1252"/>
    </location>
</feature>
<proteinExistence type="predicted"/>
<dbReference type="SMART" id="SM00248">
    <property type="entry name" value="ANK"/>
    <property type="match status" value="5"/>
</dbReference>
<name>A0ABQ8Y4L7_9EUKA</name>
<dbReference type="PANTHER" id="PTHR24173:SF74">
    <property type="entry name" value="ANKYRIN REPEAT DOMAIN-CONTAINING PROTEIN 16"/>
    <property type="match status" value="1"/>
</dbReference>
<dbReference type="EMBL" id="JAOAOG010000232">
    <property type="protein sequence ID" value="KAJ6238649.1"/>
    <property type="molecule type" value="Genomic_DNA"/>
</dbReference>
<dbReference type="Pfam" id="PF12796">
    <property type="entry name" value="Ank_2"/>
    <property type="match status" value="2"/>
</dbReference>
<dbReference type="SUPFAM" id="SSF52047">
    <property type="entry name" value="RNI-like"/>
    <property type="match status" value="2"/>
</dbReference>
<comment type="caution">
    <text evidence="6">The sequence shown here is derived from an EMBL/GenBank/DDBJ whole genome shotgun (WGS) entry which is preliminary data.</text>
</comment>
<evidence type="ECO:0000256" key="1">
    <source>
        <dbReference type="ARBA" id="ARBA00022737"/>
    </source>
</evidence>
<evidence type="ECO:0000259" key="5">
    <source>
        <dbReference type="PROSITE" id="PS50132"/>
    </source>
</evidence>
<feature type="compositionally biased region" description="Basic residues" evidence="4">
    <location>
        <begin position="1181"/>
        <end position="1191"/>
    </location>
</feature>
<dbReference type="Gene3D" id="1.25.40.20">
    <property type="entry name" value="Ankyrin repeat-containing domain"/>
    <property type="match status" value="2"/>
</dbReference>
<dbReference type="PRINTS" id="PR01301">
    <property type="entry name" value="RGSPROTEIN"/>
</dbReference>
<feature type="domain" description="RGS" evidence="5">
    <location>
        <begin position="1275"/>
        <end position="1395"/>
    </location>
</feature>
<dbReference type="PROSITE" id="PS51450">
    <property type="entry name" value="LRR"/>
    <property type="match status" value="1"/>
</dbReference>
<evidence type="ECO:0000256" key="2">
    <source>
        <dbReference type="ARBA" id="ARBA00023043"/>
    </source>
</evidence>
<feature type="repeat" description="ANK" evidence="3">
    <location>
        <begin position="1062"/>
        <end position="1094"/>
    </location>
</feature>
<dbReference type="SMART" id="SM00368">
    <property type="entry name" value="LRR_RI"/>
    <property type="match status" value="6"/>
</dbReference>
<dbReference type="InterPro" id="IPR036770">
    <property type="entry name" value="Ankyrin_rpt-contain_sf"/>
</dbReference>
<feature type="compositionally biased region" description="Basic residues" evidence="4">
    <location>
        <begin position="1214"/>
        <end position="1223"/>
    </location>
</feature>
<dbReference type="InterPro" id="IPR016137">
    <property type="entry name" value="RGS"/>
</dbReference>
<keyword evidence="1" id="KW-0677">Repeat</keyword>
<dbReference type="Gene3D" id="3.80.10.10">
    <property type="entry name" value="Ribonuclease Inhibitor"/>
    <property type="match status" value="1"/>
</dbReference>
<dbReference type="InterPro" id="IPR032675">
    <property type="entry name" value="LRR_dom_sf"/>
</dbReference>
<dbReference type="PROSITE" id="PS50297">
    <property type="entry name" value="ANK_REP_REGION"/>
    <property type="match status" value="2"/>
</dbReference>
<feature type="region of interest" description="Disordered" evidence="4">
    <location>
        <begin position="1181"/>
        <end position="1264"/>
    </location>
</feature>
<feature type="compositionally biased region" description="Basic residues" evidence="4">
    <location>
        <begin position="1198"/>
        <end position="1207"/>
    </location>
</feature>
<keyword evidence="7" id="KW-1185">Reference proteome</keyword>
<feature type="compositionally biased region" description="Low complexity" evidence="4">
    <location>
        <begin position="1255"/>
        <end position="1264"/>
    </location>
</feature>
<dbReference type="InterPro" id="IPR001611">
    <property type="entry name" value="Leu-rich_rpt"/>
</dbReference>
<dbReference type="Proteomes" id="UP001150062">
    <property type="component" value="Unassembled WGS sequence"/>
</dbReference>
<protein>
    <submittedName>
        <fullName evidence="6">Leucine-rich repeat</fullName>
    </submittedName>
</protein>
<dbReference type="PROSITE" id="PS50132">
    <property type="entry name" value="RGS"/>
    <property type="match status" value="1"/>
</dbReference>
<accession>A0ABQ8Y4L7</accession>
<feature type="region of interest" description="Disordered" evidence="4">
    <location>
        <begin position="752"/>
        <end position="818"/>
    </location>
</feature>
<reference evidence="6" key="1">
    <citation type="submission" date="2022-08" db="EMBL/GenBank/DDBJ databases">
        <title>Novel sulfate-reducing endosymbionts in the free-living metamonad Anaeramoeba.</title>
        <authorList>
            <person name="Jerlstrom-Hultqvist J."/>
            <person name="Cepicka I."/>
            <person name="Gallot-Lavallee L."/>
            <person name="Salas-Leiva D."/>
            <person name="Curtis B.A."/>
            <person name="Zahonova K."/>
            <person name="Pipaliya S."/>
            <person name="Dacks J."/>
            <person name="Roger A.J."/>
        </authorList>
    </citation>
    <scope>NUCLEOTIDE SEQUENCE</scope>
    <source>
        <strain evidence="6">Schooner1</strain>
    </source>
</reference>
<dbReference type="SMART" id="SM00315">
    <property type="entry name" value="RGS"/>
    <property type="match status" value="1"/>
</dbReference>
<feature type="repeat" description="ANK" evidence="3">
    <location>
        <begin position="920"/>
        <end position="952"/>
    </location>
</feature>
<keyword evidence="2 3" id="KW-0040">ANK repeat</keyword>
<evidence type="ECO:0000313" key="7">
    <source>
        <dbReference type="Proteomes" id="UP001150062"/>
    </source>
</evidence>
<dbReference type="InterPro" id="IPR044926">
    <property type="entry name" value="RGS_subdomain_2"/>
</dbReference>
<dbReference type="InterPro" id="IPR036305">
    <property type="entry name" value="RGS_sf"/>
</dbReference>
<gene>
    <name evidence="6" type="ORF">M0813_25873</name>
</gene>
<organism evidence="6 7">
    <name type="scientific">Anaeramoeba flamelloides</name>
    <dbReference type="NCBI Taxonomy" id="1746091"/>
    <lineage>
        <taxon>Eukaryota</taxon>
        <taxon>Metamonada</taxon>
        <taxon>Anaeramoebidae</taxon>
        <taxon>Anaeramoeba</taxon>
    </lineage>
</organism>
<evidence type="ECO:0000313" key="6">
    <source>
        <dbReference type="EMBL" id="KAJ6238649.1"/>
    </source>
</evidence>
<dbReference type="PANTHER" id="PTHR24173">
    <property type="entry name" value="ANKYRIN REPEAT CONTAINING"/>
    <property type="match status" value="1"/>
</dbReference>
<evidence type="ECO:0000256" key="3">
    <source>
        <dbReference type="PROSITE-ProRule" id="PRU00023"/>
    </source>
</evidence>
<dbReference type="Gene3D" id="1.10.167.10">
    <property type="entry name" value="Regulator of G-protein Signalling 4, domain 2"/>
    <property type="match status" value="1"/>
</dbReference>